<evidence type="ECO:0000256" key="2">
    <source>
        <dbReference type="SAM" id="MobiDB-lite"/>
    </source>
</evidence>
<evidence type="ECO:0000313" key="3">
    <source>
        <dbReference type="EMBL" id="KAL3777069.1"/>
    </source>
</evidence>
<evidence type="ECO:0000256" key="1">
    <source>
        <dbReference type="SAM" id="Coils"/>
    </source>
</evidence>
<name>A0ABD3NMK6_9STRA</name>
<reference evidence="3 4" key="1">
    <citation type="submission" date="2024-10" db="EMBL/GenBank/DDBJ databases">
        <title>Updated reference genomes for cyclostephanoid diatoms.</title>
        <authorList>
            <person name="Roberts W.R."/>
            <person name="Alverson A.J."/>
        </authorList>
    </citation>
    <scope>NUCLEOTIDE SEQUENCE [LARGE SCALE GENOMIC DNA]</scope>
    <source>
        <strain evidence="3 4">AJA010-31</strain>
    </source>
</reference>
<feature type="region of interest" description="Disordered" evidence="2">
    <location>
        <begin position="255"/>
        <end position="296"/>
    </location>
</feature>
<protein>
    <submittedName>
        <fullName evidence="3">Uncharacterized protein</fullName>
    </submittedName>
</protein>
<organism evidence="3 4">
    <name type="scientific">Cyclotella atomus</name>
    <dbReference type="NCBI Taxonomy" id="382360"/>
    <lineage>
        <taxon>Eukaryota</taxon>
        <taxon>Sar</taxon>
        <taxon>Stramenopiles</taxon>
        <taxon>Ochrophyta</taxon>
        <taxon>Bacillariophyta</taxon>
        <taxon>Coscinodiscophyceae</taxon>
        <taxon>Thalassiosirophycidae</taxon>
        <taxon>Stephanodiscales</taxon>
        <taxon>Stephanodiscaceae</taxon>
        <taxon>Cyclotella</taxon>
    </lineage>
</organism>
<dbReference type="Proteomes" id="UP001530400">
    <property type="component" value="Unassembled WGS sequence"/>
</dbReference>
<feature type="compositionally biased region" description="Polar residues" evidence="2">
    <location>
        <begin position="279"/>
        <end position="296"/>
    </location>
</feature>
<gene>
    <name evidence="3" type="ORF">ACHAWO_011635</name>
</gene>
<keyword evidence="1" id="KW-0175">Coiled coil</keyword>
<dbReference type="EMBL" id="JALLPJ020001066">
    <property type="protein sequence ID" value="KAL3777069.1"/>
    <property type="molecule type" value="Genomic_DNA"/>
</dbReference>
<accession>A0ABD3NMK6</accession>
<evidence type="ECO:0000313" key="4">
    <source>
        <dbReference type="Proteomes" id="UP001530400"/>
    </source>
</evidence>
<sequence length="433" mass="46529">MSSLWDNVLNSASEAVTKAAAAAGSATQTAASRAKLHADLLVIDRDILTRKEKFGVDMYTHLEQITSTQEFYVAEDKLINILRPTLIKAQREVAAYEKKRDAMKGKVNLAEANRSATGSILTAETMGQKLFNAASFLSAGAKEAACKTELAMLERQIRGFKEEFGVELYPVFQSMEDNEGWLPTDRKVRSLYDACREDIGEMEKSKEEKREQIRQLEGVEGSGLTPPSVPVVQQAAPTPAPVVVATPVPSNYQMNGQSQWAPAATASESSNAHAPYGTSYGSSQPTASYGSSQQQVASNFGATAPYPIDNTFGSTDNKTLQNQTGFDFMQTQPAQNSMSSLQQPTNTMSVQQPTISQFGNNNMNSSSVFDPFDGLSTTAPSSFGQNNTTGFVGTPAAAATSFGSTAPAVNKNAFDPFANNSTLSDADVNLFKY</sequence>
<feature type="compositionally biased region" description="Polar residues" evidence="2">
    <location>
        <begin position="255"/>
        <end position="272"/>
    </location>
</feature>
<comment type="caution">
    <text evidence="3">The sequence shown here is derived from an EMBL/GenBank/DDBJ whole genome shotgun (WGS) entry which is preliminary data.</text>
</comment>
<dbReference type="AlphaFoldDB" id="A0ABD3NMK6"/>
<feature type="coiled-coil region" evidence="1">
    <location>
        <begin position="86"/>
        <end position="113"/>
    </location>
</feature>
<proteinExistence type="predicted"/>
<keyword evidence="4" id="KW-1185">Reference proteome</keyword>
<feature type="region of interest" description="Disordered" evidence="2">
    <location>
        <begin position="202"/>
        <end position="226"/>
    </location>
</feature>
<feature type="compositionally biased region" description="Basic and acidic residues" evidence="2">
    <location>
        <begin position="202"/>
        <end position="214"/>
    </location>
</feature>